<dbReference type="InterPro" id="IPR057336">
    <property type="entry name" value="GerAC_N"/>
</dbReference>
<dbReference type="Gene3D" id="3.30.300.210">
    <property type="entry name" value="Nutrient germinant receptor protein C, domain 3"/>
    <property type="match status" value="1"/>
</dbReference>
<dbReference type="AlphaFoldDB" id="A0A3S1BML7"/>
<keyword evidence="11" id="KW-1185">Reference proteome</keyword>
<sequence>MKRSGLLLCICISLVVFVTGCWNRRELNELAIAVGMGIDKSGDQYEITVQVVEPSEVAGKKGGTSSPVTLFQAKGPSILEALREITTISPRIIYLAHLRVLVLGESLARAGMADALDFMSREPEARNDFFIVVAKEAKASDTLKILTNLEKVPSVRLFSTLETSEQQWAPTTTVKLDELISVLVSEGKHPVLTGLVPLGDLAIGETRKNTETVKSPAELQYTGLAVFRKDKLIGWLSNEEGKAYNYVTNQIKGTVGYVSCPDGGSISLKVIRSKTKVKGSVNDEQPQIEIEVRAEANVGEVQCHLDLTKNETITKVEKWANEKLENLIEMTVSRVQQDYKVDIFGFGEVIHRSNPKAWKKLKDHWDQTFVNIPVHVKVNSKIRTLGKVSNSFLEQLKE</sequence>
<evidence type="ECO:0000256" key="1">
    <source>
        <dbReference type="ARBA" id="ARBA00004635"/>
    </source>
</evidence>
<evidence type="ECO:0000259" key="8">
    <source>
        <dbReference type="Pfam" id="PF05504"/>
    </source>
</evidence>
<dbReference type="RefSeq" id="WP_127193095.1">
    <property type="nucleotide sequence ID" value="NZ_RZNY01000013.1"/>
</dbReference>
<dbReference type="EMBL" id="RZNY01000013">
    <property type="protein sequence ID" value="RUT45203.1"/>
    <property type="molecule type" value="Genomic_DNA"/>
</dbReference>
<name>A0A3S1BML7_9BACL</name>
<keyword evidence="7" id="KW-0449">Lipoprotein</keyword>
<evidence type="ECO:0000256" key="7">
    <source>
        <dbReference type="ARBA" id="ARBA00023288"/>
    </source>
</evidence>
<evidence type="ECO:0000313" key="10">
    <source>
        <dbReference type="EMBL" id="RUT45203.1"/>
    </source>
</evidence>
<keyword evidence="6" id="KW-0564">Palmitate</keyword>
<evidence type="ECO:0000256" key="6">
    <source>
        <dbReference type="ARBA" id="ARBA00023139"/>
    </source>
</evidence>
<dbReference type="Proteomes" id="UP000279446">
    <property type="component" value="Unassembled WGS sequence"/>
</dbReference>
<accession>A0A3S1BML7</accession>
<gene>
    <name evidence="10" type="ORF">EJP82_16110</name>
</gene>
<feature type="domain" description="Spore germination GerAC-like C-terminal" evidence="8">
    <location>
        <begin position="222"/>
        <end position="386"/>
    </location>
</feature>
<feature type="domain" description="Spore germination protein N-terminal" evidence="9">
    <location>
        <begin position="23"/>
        <end position="193"/>
    </location>
</feature>
<dbReference type="Pfam" id="PF25198">
    <property type="entry name" value="Spore_GerAC_N"/>
    <property type="match status" value="1"/>
</dbReference>
<comment type="subcellular location">
    <subcellularLocation>
        <location evidence="1">Membrane</location>
        <topology evidence="1">Lipid-anchor</topology>
    </subcellularLocation>
</comment>
<dbReference type="InterPro" id="IPR008844">
    <property type="entry name" value="Spore_GerAC-like"/>
</dbReference>
<protein>
    <submittedName>
        <fullName evidence="10">Ger(X)C family spore germination protein</fullName>
    </submittedName>
</protein>
<proteinExistence type="inferred from homology"/>
<evidence type="ECO:0000256" key="4">
    <source>
        <dbReference type="ARBA" id="ARBA00022729"/>
    </source>
</evidence>
<keyword evidence="5" id="KW-0472">Membrane</keyword>
<dbReference type="OrthoDB" id="9816067at2"/>
<dbReference type="Gene3D" id="6.20.190.10">
    <property type="entry name" value="Nutrient germinant receptor protein C, domain 1"/>
    <property type="match status" value="1"/>
</dbReference>
<dbReference type="GO" id="GO:0016020">
    <property type="term" value="C:membrane"/>
    <property type="evidence" value="ECO:0007669"/>
    <property type="project" value="UniProtKB-SubCell"/>
</dbReference>
<dbReference type="PROSITE" id="PS51257">
    <property type="entry name" value="PROKAR_LIPOPROTEIN"/>
    <property type="match status" value="1"/>
</dbReference>
<dbReference type="InterPro" id="IPR038501">
    <property type="entry name" value="Spore_GerAC_C_sf"/>
</dbReference>
<evidence type="ECO:0000259" key="9">
    <source>
        <dbReference type="Pfam" id="PF25198"/>
    </source>
</evidence>
<reference evidence="10 11" key="1">
    <citation type="submission" date="2018-12" db="EMBL/GenBank/DDBJ databases">
        <authorList>
            <person name="Sun L."/>
            <person name="Chen Z."/>
        </authorList>
    </citation>
    <scope>NUCLEOTIDE SEQUENCE [LARGE SCALE GENOMIC DNA]</scope>
    <source>
        <strain evidence="10 11">DSM 15890</strain>
    </source>
</reference>
<dbReference type="GO" id="GO:0009847">
    <property type="term" value="P:spore germination"/>
    <property type="evidence" value="ECO:0007669"/>
    <property type="project" value="InterPro"/>
</dbReference>
<keyword evidence="3" id="KW-0309">Germination</keyword>
<dbReference type="Pfam" id="PF05504">
    <property type="entry name" value="Spore_GerAC"/>
    <property type="match status" value="1"/>
</dbReference>
<comment type="caution">
    <text evidence="10">The sequence shown here is derived from an EMBL/GenBank/DDBJ whole genome shotgun (WGS) entry which is preliminary data.</text>
</comment>
<keyword evidence="4" id="KW-0732">Signal</keyword>
<evidence type="ECO:0000256" key="5">
    <source>
        <dbReference type="ARBA" id="ARBA00023136"/>
    </source>
</evidence>
<evidence type="ECO:0000256" key="2">
    <source>
        <dbReference type="ARBA" id="ARBA00007886"/>
    </source>
</evidence>
<comment type="similarity">
    <text evidence="2">Belongs to the GerABKC lipoprotein family.</text>
</comment>
<organism evidence="10 11">
    <name type="scientific">Paenibacillus anaericanus</name>
    <dbReference type="NCBI Taxonomy" id="170367"/>
    <lineage>
        <taxon>Bacteria</taxon>
        <taxon>Bacillati</taxon>
        <taxon>Bacillota</taxon>
        <taxon>Bacilli</taxon>
        <taxon>Bacillales</taxon>
        <taxon>Paenibacillaceae</taxon>
        <taxon>Paenibacillus</taxon>
    </lineage>
</organism>
<dbReference type="NCBIfam" id="TIGR02887">
    <property type="entry name" value="spore_ger_x_C"/>
    <property type="match status" value="1"/>
</dbReference>
<evidence type="ECO:0000256" key="3">
    <source>
        <dbReference type="ARBA" id="ARBA00022544"/>
    </source>
</evidence>
<dbReference type="PANTHER" id="PTHR35789">
    <property type="entry name" value="SPORE GERMINATION PROTEIN B3"/>
    <property type="match status" value="1"/>
</dbReference>
<evidence type="ECO:0000313" key="11">
    <source>
        <dbReference type="Proteomes" id="UP000279446"/>
    </source>
</evidence>
<dbReference type="PANTHER" id="PTHR35789:SF1">
    <property type="entry name" value="SPORE GERMINATION PROTEIN B3"/>
    <property type="match status" value="1"/>
</dbReference>
<dbReference type="InterPro" id="IPR046953">
    <property type="entry name" value="Spore_GerAC-like_C"/>
</dbReference>